<evidence type="ECO:0000313" key="4">
    <source>
        <dbReference type="Proteomes" id="UP000274271"/>
    </source>
</evidence>
<reference evidence="3 4" key="1">
    <citation type="submission" date="2018-11" db="EMBL/GenBank/DDBJ databases">
        <authorList>
            <person name="Zhou Z."/>
            <person name="Wang G."/>
        </authorList>
    </citation>
    <scope>NUCLEOTIDE SEQUENCE [LARGE SCALE GENOMIC DNA]</scope>
    <source>
        <strain evidence="3 4">KCTC42998</strain>
    </source>
</reference>
<dbReference type="SUPFAM" id="SSF51445">
    <property type="entry name" value="(Trans)glycosidases"/>
    <property type="match status" value="1"/>
</dbReference>
<gene>
    <name evidence="3" type="ORF">EHT87_16400</name>
</gene>
<evidence type="ECO:0000256" key="2">
    <source>
        <dbReference type="ARBA" id="ARBA00023295"/>
    </source>
</evidence>
<dbReference type="PROSITE" id="PS00512">
    <property type="entry name" value="ALPHA_GALACTOSIDASE"/>
    <property type="match status" value="1"/>
</dbReference>
<dbReference type="AlphaFoldDB" id="A0A3P1CKQ5"/>
<organism evidence="3 4">
    <name type="scientific">Larkinella knui</name>
    <dbReference type="NCBI Taxonomy" id="2025310"/>
    <lineage>
        <taxon>Bacteria</taxon>
        <taxon>Pseudomonadati</taxon>
        <taxon>Bacteroidota</taxon>
        <taxon>Cytophagia</taxon>
        <taxon>Cytophagales</taxon>
        <taxon>Spirosomataceae</taxon>
        <taxon>Larkinella</taxon>
    </lineage>
</organism>
<dbReference type="InterPro" id="IPR017853">
    <property type="entry name" value="GH"/>
</dbReference>
<comment type="caution">
    <text evidence="3">The sequence shown here is derived from an EMBL/GenBank/DDBJ whole genome shotgun (WGS) entry which is preliminary data.</text>
</comment>
<dbReference type="EMBL" id="RQJP01000003">
    <property type="protein sequence ID" value="RRB13839.1"/>
    <property type="molecule type" value="Genomic_DNA"/>
</dbReference>
<dbReference type="OrthoDB" id="9779211at2"/>
<protein>
    <submittedName>
        <fullName evidence="3">Alpha-galactosidase</fullName>
    </submittedName>
</protein>
<proteinExistence type="predicted"/>
<dbReference type="GO" id="GO:0005975">
    <property type="term" value="P:carbohydrate metabolic process"/>
    <property type="evidence" value="ECO:0007669"/>
    <property type="project" value="InterPro"/>
</dbReference>
<name>A0A3P1CKQ5_9BACT</name>
<dbReference type="GO" id="GO:0004553">
    <property type="term" value="F:hydrolase activity, hydrolyzing O-glycosyl compounds"/>
    <property type="evidence" value="ECO:0007669"/>
    <property type="project" value="InterPro"/>
</dbReference>
<keyword evidence="1" id="KW-0378">Hydrolase</keyword>
<sequence>MRINFFALHFALPFLLILSDQVVSQPLQSCRATLNNDTLVLENNLIARRFRWNNGQLITLNLTDKKRKQTWDWVSKDPDYAFPGHATPSGKGELATRQIQRQPNQTDHLEVSVTTRLGTLDVRRVFRIYPDLGTLSCTFYLRGKPSDEWQQAAGQAAAGLDFKNIESQADLNKRTATVPAMDRLALAGNHWRARAVEFADMTDRNNTLVTEVPYNLYRQPGFLKGNLLWLTDGLTGSSLFVLKESPVSVIQLANPGFDFLVKNGSVQTVGAGILPTDLSETDWVRGYGYTLGLGGATELEGLRTLRSYQDAHRPRRADRDEMILMNTWGDRNKDTKIREQFIITELQKAAQLGITRFQIDDGWEWGKSVNSATPGGSSQDIWKNPKYWTPDPDRFPNGLKPVIDAAKKLNIELGLWFSPSVDSSFKHWDNDAQTLIGLYKQYGIRTFKIDLVQINDKTAEVNFRKFLDTVLAATNYEVIFNMDVTAGRRNGYHFMNEYGNLFLENRYTDWTNYYPYWTLRNLWNLSKYVPPQNLQIEFLNKWRNADKYPPGDRFAPANYSFDYLFAITMMAQPLAWFEATGLPAEAFRTAKLIQTYRTNQTRIHAGHILPIGDEPSGKGWTGFQSVVTDQDGFLLIFREDTPFTKAVIRTWLPAGKRVSLQPMAGAGKAVEQIVAQAGKLLITLPSANNFALYRYTVLK</sequence>
<keyword evidence="4" id="KW-1185">Reference proteome</keyword>
<dbReference type="Gene3D" id="3.20.20.70">
    <property type="entry name" value="Aldolase class I"/>
    <property type="match status" value="1"/>
</dbReference>
<keyword evidence="2" id="KW-0326">Glycosidase</keyword>
<dbReference type="RefSeq" id="WP_124907736.1">
    <property type="nucleotide sequence ID" value="NZ_RQJP01000003.1"/>
</dbReference>
<evidence type="ECO:0000313" key="3">
    <source>
        <dbReference type="EMBL" id="RRB13839.1"/>
    </source>
</evidence>
<dbReference type="InterPro" id="IPR013785">
    <property type="entry name" value="Aldolase_TIM"/>
</dbReference>
<evidence type="ECO:0000256" key="1">
    <source>
        <dbReference type="ARBA" id="ARBA00022801"/>
    </source>
</evidence>
<accession>A0A3P1CKQ5</accession>
<dbReference type="Proteomes" id="UP000274271">
    <property type="component" value="Unassembled WGS sequence"/>
</dbReference>
<dbReference type="Pfam" id="PF02065">
    <property type="entry name" value="Melibiase"/>
    <property type="match status" value="1"/>
</dbReference>
<dbReference type="InterPro" id="IPR000111">
    <property type="entry name" value="Glyco_hydro_27/36_CS"/>
</dbReference>